<dbReference type="EMBL" id="JAJTWU010000009">
    <property type="protein sequence ID" value="MCE4557191.1"/>
    <property type="molecule type" value="Genomic_DNA"/>
</dbReference>
<keyword evidence="1" id="KW-0812">Transmembrane</keyword>
<keyword evidence="4" id="KW-1185">Reference proteome</keyword>
<protein>
    <recommendedName>
        <fullName evidence="5">Transmembrane protein</fullName>
    </recommendedName>
</protein>
<sequence length="119" mass="13044">MSPTFFTSVAGRFYARRRWLFGASLLAIAILFAALSTAPPQLAFLASILAGPAIAVPWTLLCACVWFHPQRGNLQPRSKLIGRLPPLVQTGVRWYAAVFLALFLFFGALVLPVLSVAWL</sequence>
<evidence type="ECO:0008006" key="5">
    <source>
        <dbReference type="Google" id="ProtNLM"/>
    </source>
</evidence>
<feature type="transmembrane region" description="Helical" evidence="1">
    <location>
        <begin position="20"/>
        <end position="38"/>
    </location>
</feature>
<evidence type="ECO:0000313" key="4">
    <source>
        <dbReference type="Proteomes" id="UP001200741"/>
    </source>
</evidence>
<feature type="transmembrane region" description="Helical" evidence="1">
    <location>
        <begin position="44"/>
        <end position="67"/>
    </location>
</feature>
<evidence type="ECO:0000313" key="2">
    <source>
        <dbReference type="EMBL" id="MCE4557191.1"/>
    </source>
</evidence>
<feature type="transmembrane region" description="Helical" evidence="1">
    <location>
        <begin position="94"/>
        <end position="118"/>
    </location>
</feature>
<evidence type="ECO:0000256" key="1">
    <source>
        <dbReference type="SAM" id="Phobius"/>
    </source>
</evidence>
<reference evidence="3 4" key="1">
    <citation type="submission" date="2021-12" db="EMBL/GenBank/DDBJ databases">
        <title>Genome seq of P8.</title>
        <authorList>
            <person name="Seo T."/>
        </authorList>
    </citation>
    <scope>NUCLEOTIDE SEQUENCE [LARGE SCALE GENOMIC DNA]</scope>
    <source>
        <strain evidence="3 4">P8</strain>
    </source>
</reference>
<dbReference type="Proteomes" id="UP001200741">
    <property type="component" value="Unassembled WGS sequence"/>
</dbReference>
<name>A0ABS8Y0R4_9BURK</name>
<proteinExistence type="predicted"/>
<gene>
    <name evidence="2" type="ORF">LXT13_22610</name>
    <name evidence="3" type="ORF">LXT13_22620</name>
</gene>
<evidence type="ECO:0000313" key="3">
    <source>
        <dbReference type="EMBL" id="MCE4557193.1"/>
    </source>
</evidence>
<dbReference type="EMBL" id="JAJTWU010000009">
    <property type="protein sequence ID" value="MCE4557193.1"/>
    <property type="molecule type" value="Genomic_DNA"/>
</dbReference>
<accession>A0ABS8Y0R4</accession>
<keyword evidence="1" id="KW-0472">Membrane</keyword>
<organism evidence="3 4">
    <name type="scientific">Pelomonas cellulosilytica</name>
    <dbReference type="NCBI Taxonomy" id="2906762"/>
    <lineage>
        <taxon>Bacteria</taxon>
        <taxon>Pseudomonadati</taxon>
        <taxon>Pseudomonadota</taxon>
        <taxon>Betaproteobacteria</taxon>
        <taxon>Burkholderiales</taxon>
        <taxon>Sphaerotilaceae</taxon>
        <taxon>Roseateles</taxon>
    </lineage>
</organism>
<dbReference type="RefSeq" id="WP_233374566.1">
    <property type="nucleotide sequence ID" value="NZ_JAJTWU010000009.1"/>
</dbReference>
<comment type="caution">
    <text evidence="3">The sequence shown here is derived from an EMBL/GenBank/DDBJ whole genome shotgun (WGS) entry which is preliminary data.</text>
</comment>
<keyword evidence="1" id="KW-1133">Transmembrane helix</keyword>